<dbReference type="Proteomes" id="UP001227162">
    <property type="component" value="Unassembled WGS sequence"/>
</dbReference>
<dbReference type="InterPro" id="IPR009057">
    <property type="entry name" value="Homeodomain-like_sf"/>
</dbReference>
<accession>A0AAJ1X5T6</accession>
<dbReference type="EMBL" id="JANFFA010000005">
    <property type="protein sequence ID" value="MDQ2095573.1"/>
    <property type="molecule type" value="Genomic_DNA"/>
</dbReference>
<protein>
    <recommendedName>
        <fullName evidence="5">Sigma-54 factor interaction domain-containing protein</fullName>
    </recommendedName>
</protein>
<evidence type="ECO:0000256" key="1">
    <source>
        <dbReference type="ARBA" id="ARBA00022741"/>
    </source>
</evidence>
<dbReference type="InterPro" id="IPR003018">
    <property type="entry name" value="GAF"/>
</dbReference>
<dbReference type="Pfam" id="PF01590">
    <property type="entry name" value="GAF"/>
    <property type="match status" value="1"/>
</dbReference>
<evidence type="ECO:0000256" key="3">
    <source>
        <dbReference type="ARBA" id="ARBA00023015"/>
    </source>
</evidence>
<dbReference type="Gene3D" id="1.10.10.60">
    <property type="entry name" value="Homeodomain-like"/>
    <property type="match status" value="1"/>
</dbReference>
<dbReference type="AlphaFoldDB" id="A0AAJ1X5T6"/>
<dbReference type="GO" id="GO:0006355">
    <property type="term" value="P:regulation of DNA-templated transcription"/>
    <property type="evidence" value="ECO:0007669"/>
    <property type="project" value="InterPro"/>
</dbReference>
<keyword evidence="4" id="KW-0804">Transcription</keyword>
<evidence type="ECO:0000259" key="5">
    <source>
        <dbReference type="PROSITE" id="PS50045"/>
    </source>
</evidence>
<dbReference type="PROSITE" id="PS50045">
    <property type="entry name" value="SIGMA54_INTERACT_4"/>
    <property type="match status" value="1"/>
</dbReference>
<dbReference type="Gene3D" id="3.40.50.300">
    <property type="entry name" value="P-loop containing nucleotide triphosphate hydrolases"/>
    <property type="match status" value="1"/>
</dbReference>
<feature type="domain" description="Sigma-54 factor interaction" evidence="5">
    <location>
        <begin position="322"/>
        <end position="533"/>
    </location>
</feature>
<dbReference type="InterPro" id="IPR027417">
    <property type="entry name" value="P-loop_NTPase"/>
</dbReference>
<keyword evidence="3" id="KW-0805">Transcription regulation</keyword>
<evidence type="ECO:0000256" key="4">
    <source>
        <dbReference type="ARBA" id="ARBA00023163"/>
    </source>
</evidence>
<dbReference type="InterPro" id="IPR002078">
    <property type="entry name" value="Sigma_54_int"/>
</dbReference>
<organism evidence="6 7">
    <name type="scientific">Rhodalgimonas zhirmunskyi</name>
    <dbReference type="NCBI Taxonomy" id="2964767"/>
    <lineage>
        <taxon>Bacteria</taxon>
        <taxon>Pseudomonadati</taxon>
        <taxon>Pseudomonadota</taxon>
        <taxon>Alphaproteobacteria</taxon>
        <taxon>Rhodobacterales</taxon>
        <taxon>Roseobacteraceae</taxon>
        <taxon>Rhodalgimonas</taxon>
    </lineage>
</organism>
<dbReference type="GO" id="GO:0003677">
    <property type="term" value="F:DNA binding"/>
    <property type="evidence" value="ECO:0007669"/>
    <property type="project" value="UniProtKB-KW"/>
</dbReference>
<comment type="caution">
    <text evidence="6">The sequence shown here is derived from an EMBL/GenBank/DDBJ whole genome shotgun (WGS) entry which is preliminary data.</text>
</comment>
<name>A0AAJ1X5T6_9RHOB</name>
<dbReference type="InterPro" id="IPR029016">
    <property type="entry name" value="GAF-like_dom_sf"/>
</dbReference>
<evidence type="ECO:0000313" key="7">
    <source>
        <dbReference type="Proteomes" id="UP001227162"/>
    </source>
</evidence>
<dbReference type="PANTHER" id="PTHR32071">
    <property type="entry name" value="TRANSCRIPTIONAL REGULATORY PROTEIN"/>
    <property type="match status" value="1"/>
</dbReference>
<dbReference type="GO" id="GO:0005524">
    <property type="term" value="F:ATP binding"/>
    <property type="evidence" value="ECO:0007669"/>
    <property type="project" value="UniProtKB-KW"/>
</dbReference>
<evidence type="ECO:0000313" key="6">
    <source>
        <dbReference type="EMBL" id="MDQ2095573.1"/>
    </source>
</evidence>
<proteinExistence type="predicted"/>
<keyword evidence="1" id="KW-0547">Nucleotide-binding</keyword>
<dbReference type="SUPFAM" id="SSF46689">
    <property type="entry name" value="Homeodomain-like"/>
    <property type="match status" value="1"/>
</dbReference>
<reference evidence="6" key="2">
    <citation type="submission" date="2023-04" db="EMBL/GenBank/DDBJ databases">
        <title>'Rhodoalgimonas zhirmunskyi' gen. nov., isolated from a red alga.</title>
        <authorList>
            <person name="Nedashkovskaya O.I."/>
            <person name="Otstavnykh N.Y."/>
            <person name="Bystritskaya E.P."/>
            <person name="Balabanova L.A."/>
            <person name="Isaeva M.P."/>
        </authorList>
    </citation>
    <scope>NUCLEOTIDE SEQUENCE</scope>
    <source>
        <strain evidence="6">10Alg 79</strain>
    </source>
</reference>
<sequence length="612" mass="67091">MRARASLEDKGVFSHGAVPDVIADSWHRCLQSGLDPKGEPIDAVLSYQELREAKEKNERLISIVRPELELLSKQIAGTNFMTAFADREGVVLDAIMDSEFRSSDCSRAIRTGSIWREDMRGTNALGLALHTGHTAMVTGGEHFFSRHGKVSCVSTPIFDSKGEIVGLLDASSEVAARQFHTQALVALAASNIENRLFVDEHRDDNIIQFHPREEYLTTQSVGMISMDGDGVITGVNRHAGELLKGMDLNVANKFADLFQGGFRAAMKPMETGEVIRLIDWLNAAFFARIRITRKHNGTAGSKRSVALSVPAVFNLPSAPDAPIYRDVQVHNSLRLAIRSARVGAPFTIIGAPGSGRTTLSRTVHDEVHKDRPLIVVDCRTANALGEAERLMADILGDPECQEFSQRSGGTLVLENLSLITGGAAEKLAQVVNRLSQLKQGPKWVIITTDGLDARDASPNWPRHVQMAFSSLTAMKIHLPALSERSDFAQIAAFILHDISTGHQLSNTAIDALRVLERRQNLNELANQLQVLAVQCPLGVIRKEHVERHLEPPRDAQLPGGDGQTCPRCTGHAVREAKCVEINRVFRQCNANVALAARKLGVSRNTVYTHIRD</sequence>
<reference evidence="6" key="1">
    <citation type="submission" date="2022-07" db="EMBL/GenBank/DDBJ databases">
        <authorList>
            <person name="Otstavnykh N."/>
            <person name="Isaeva M."/>
            <person name="Bystritskaya E."/>
        </authorList>
    </citation>
    <scope>NUCLEOTIDE SEQUENCE</scope>
    <source>
        <strain evidence="6">10Alg 79</strain>
    </source>
</reference>
<dbReference type="PANTHER" id="PTHR32071:SF77">
    <property type="entry name" value="TRANSCRIPTIONAL REGULATORY PROTEIN"/>
    <property type="match status" value="1"/>
</dbReference>
<dbReference type="Gene3D" id="3.30.450.40">
    <property type="match status" value="1"/>
</dbReference>
<dbReference type="RefSeq" id="WP_317627197.1">
    <property type="nucleotide sequence ID" value="NZ_JANFFA010000005.1"/>
</dbReference>
<keyword evidence="2" id="KW-0067">ATP-binding</keyword>
<dbReference type="SUPFAM" id="SSF52540">
    <property type="entry name" value="P-loop containing nucleoside triphosphate hydrolases"/>
    <property type="match status" value="1"/>
</dbReference>
<gene>
    <name evidence="6" type="ORF">NOI20_15745</name>
</gene>
<evidence type="ECO:0000256" key="2">
    <source>
        <dbReference type="ARBA" id="ARBA00022840"/>
    </source>
</evidence>
<keyword evidence="7" id="KW-1185">Reference proteome</keyword>